<dbReference type="InParanoid" id="A0A1D6QHE2"/>
<feature type="region of interest" description="SAW" evidence="3">
    <location>
        <begin position="402"/>
        <end position="477"/>
    </location>
</feature>
<dbReference type="Pfam" id="PF03514">
    <property type="entry name" value="GRAS"/>
    <property type="match status" value="1"/>
</dbReference>
<evidence type="ECO:0000256" key="1">
    <source>
        <dbReference type="ARBA" id="ARBA00023015"/>
    </source>
</evidence>
<dbReference type="PROSITE" id="PS50985">
    <property type="entry name" value="GRAS"/>
    <property type="match status" value="1"/>
</dbReference>
<feature type="compositionally biased region" description="Low complexity" evidence="4">
    <location>
        <begin position="481"/>
        <end position="498"/>
    </location>
</feature>
<gene>
    <name evidence="5" type="ORF">ZEAMMB73_Zm00001d052463</name>
</gene>
<dbReference type="SMR" id="A0A1D6QHE2"/>
<feature type="region of interest" description="Disordered" evidence="4">
    <location>
        <begin position="290"/>
        <end position="314"/>
    </location>
</feature>
<comment type="caution">
    <text evidence="3">Lacks conserved residue(s) required for the propagation of feature annotation.</text>
</comment>
<reference evidence="5" key="1">
    <citation type="submission" date="2015-12" db="EMBL/GenBank/DDBJ databases">
        <title>Update maize B73 reference genome by single molecule sequencing technologies.</title>
        <authorList>
            <consortium name="Maize Genome Sequencing Project"/>
            <person name="Ware D."/>
        </authorList>
    </citation>
    <scope>NUCLEOTIDE SEQUENCE</scope>
    <source>
        <tissue evidence="5">Seedling</tissue>
    </source>
</reference>
<proteinExistence type="inferred from homology"/>
<sequence length="523" mass="55802">MHAADASQSQPQSSQSHADAELAAALRECVAHVAAGRFDGGANRCFARVSALASLGDGPPQRLARIMADGLVRRLIGSFTGRGISGALIDSCGDYFDRQSVRAARCAFFKLLPALRVAFVAINRAILDAMENEKFVHVIDLSGPAAHPWQWLKLMRAFHGRPGGAPQLRITMVHDDEAFLAHTAALLRREAEALDMAFSFHPVLGRLETLDLGDLHHALAMRSGDARAFSCALQMHRLLAVDDTDTQQQLAAAAVGTGPSVGPRAASSCSCYPPGDVACYYCPPETAKTSLPDPSPTTPFAAQASSSSSPHPQWTAVPRPALLPPLAGFLSAARAASPKVVCVMEQDAGDNVAGGLAARFEEALQHYAAVFEALDDAAGAAGEERAAVERVLLWEEVRDVLARDGPERRERHERLHQWAARMAGAGFAGVPLSYVAKMEADAALRRCGLRGYETRGVGGCLLLCRRGRPLYSVSAWRPWPSRGSASASSSGSGSRSSRLPQLVAAPVQMPWPLLLPPPVYHTH</sequence>
<accession>A0A1D6QHE2</accession>
<evidence type="ECO:0000256" key="3">
    <source>
        <dbReference type="PROSITE-ProRule" id="PRU01191"/>
    </source>
</evidence>
<dbReference type="STRING" id="4577.A0A1D6QHE2"/>
<dbReference type="ExpressionAtlas" id="A0A1D6QHE2">
    <property type="expression patterns" value="baseline"/>
</dbReference>
<dbReference type="AlphaFoldDB" id="A0A1D6QHE2"/>
<protein>
    <submittedName>
        <fullName evidence="5">Scarecrow-like protein 3</fullName>
    </submittedName>
</protein>
<feature type="compositionally biased region" description="Low complexity" evidence="4">
    <location>
        <begin position="298"/>
        <end position="314"/>
    </location>
</feature>
<organism evidence="5">
    <name type="scientific">Zea mays</name>
    <name type="common">Maize</name>
    <dbReference type="NCBI Taxonomy" id="4577"/>
    <lineage>
        <taxon>Eukaryota</taxon>
        <taxon>Viridiplantae</taxon>
        <taxon>Streptophyta</taxon>
        <taxon>Embryophyta</taxon>
        <taxon>Tracheophyta</taxon>
        <taxon>Spermatophyta</taxon>
        <taxon>Magnoliopsida</taxon>
        <taxon>Liliopsida</taxon>
        <taxon>Poales</taxon>
        <taxon>Poaceae</taxon>
        <taxon>PACMAD clade</taxon>
        <taxon>Panicoideae</taxon>
        <taxon>Andropogonodae</taxon>
        <taxon>Andropogoneae</taxon>
        <taxon>Tripsacinae</taxon>
        <taxon>Zea</taxon>
    </lineage>
</organism>
<dbReference type="PaxDb" id="4577-GRMZM2G140085_P01"/>
<evidence type="ECO:0000256" key="4">
    <source>
        <dbReference type="SAM" id="MobiDB-lite"/>
    </source>
</evidence>
<name>A0A1D6QHE2_MAIZE</name>
<dbReference type="FunCoup" id="A0A1D6QHE2">
    <property type="interactions" value="562"/>
</dbReference>
<dbReference type="PANTHER" id="PTHR31636">
    <property type="entry name" value="OSJNBA0084A10.13 PROTEIN-RELATED"/>
    <property type="match status" value="1"/>
</dbReference>
<evidence type="ECO:0000313" key="5">
    <source>
        <dbReference type="EMBL" id="AQK57289.1"/>
    </source>
</evidence>
<feature type="region of interest" description="Disordered" evidence="4">
    <location>
        <begin position="480"/>
        <end position="499"/>
    </location>
</feature>
<keyword evidence="1" id="KW-0805">Transcription regulation</keyword>
<dbReference type="InterPro" id="IPR005202">
    <property type="entry name" value="TF_GRAS"/>
</dbReference>
<dbReference type="eggNOG" id="ENOG502QPNC">
    <property type="taxonomic scope" value="Eukaryota"/>
</dbReference>
<dbReference type="OMA" id="RECVAHV"/>
<keyword evidence="2" id="KW-0804">Transcription</keyword>
<comment type="similarity">
    <text evidence="3">Belongs to the GRAS family.</text>
</comment>
<feature type="short sequence motif" description="VHIID" evidence="3">
    <location>
        <begin position="136"/>
        <end position="140"/>
    </location>
</feature>
<dbReference type="EMBL" id="CM000780">
    <property type="protein sequence ID" value="AQK57289.1"/>
    <property type="molecule type" value="Genomic_DNA"/>
</dbReference>
<evidence type="ECO:0000256" key="2">
    <source>
        <dbReference type="ARBA" id="ARBA00023163"/>
    </source>
</evidence>